<name>A0ABT8C5M3_9BACT</name>
<feature type="modified residue" description="Phosphohistidine" evidence="1">
    <location>
        <position position="60"/>
    </location>
</feature>
<comment type="caution">
    <text evidence="3">The sequence shown here is derived from an EMBL/GenBank/DDBJ whole genome shotgun (WGS) entry which is preliminary data.</text>
</comment>
<dbReference type="InterPro" id="IPR008207">
    <property type="entry name" value="Sig_transdc_His_kin_Hpt_dom"/>
</dbReference>
<keyword evidence="4" id="KW-1185">Reference proteome</keyword>
<dbReference type="EMBL" id="JAUFQS010000005">
    <property type="protein sequence ID" value="MDN3687329.1"/>
    <property type="molecule type" value="Genomic_DNA"/>
</dbReference>
<evidence type="ECO:0000259" key="2">
    <source>
        <dbReference type="PROSITE" id="PS50894"/>
    </source>
</evidence>
<accession>A0ABT8C5M3</accession>
<keyword evidence="1" id="KW-0597">Phosphoprotein</keyword>
<proteinExistence type="predicted"/>
<organism evidence="3 4">
    <name type="scientific">Cyclobacterium jeungdonense</name>
    <dbReference type="NCBI Taxonomy" id="708087"/>
    <lineage>
        <taxon>Bacteria</taxon>
        <taxon>Pseudomonadati</taxon>
        <taxon>Bacteroidota</taxon>
        <taxon>Cytophagia</taxon>
        <taxon>Cytophagales</taxon>
        <taxon>Cyclobacteriaceae</taxon>
        <taxon>Cyclobacterium</taxon>
    </lineage>
</organism>
<evidence type="ECO:0000313" key="3">
    <source>
        <dbReference type="EMBL" id="MDN3687329.1"/>
    </source>
</evidence>
<dbReference type="Gene3D" id="1.20.120.160">
    <property type="entry name" value="HPT domain"/>
    <property type="match status" value="1"/>
</dbReference>
<evidence type="ECO:0000313" key="4">
    <source>
        <dbReference type="Proteomes" id="UP001236663"/>
    </source>
</evidence>
<dbReference type="SUPFAM" id="SSF47226">
    <property type="entry name" value="Histidine-containing phosphotransfer domain, HPT domain"/>
    <property type="match status" value="1"/>
</dbReference>
<protein>
    <submittedName>
        <fullName evidence="3">Hpt domain-containing protein</fullName>
    </submittedName>
</protein>
<dbReference type="InterPro" id="IPR036641">
    <property type="entry name" value="HPT_dom_sf"/>
</dbReference>
<dbReference type="PROSITE" id="PS50894">
    <property type="entry name" value="HPT"/>
    <property type="match status" value="1"/>
</dbReference>
<reference evidence="4" key="1">
    <citation type="journal article" date="2019" name="Int. J. Syst. Evol. Microbiol.">
        <title>The Global Catalogue of Microorganisms (GCM) 10K type strain sequencing project: providing services to taxonomists for standard genome sequencing and annotation.</title>
        <authorList>
            <consortium name="The Broad Institute Genomics Platform"/>
            <consortium name="The Broad Institute Genome Sequencing Center for Infectious Disease"/>
            <person name="Wu L."/>
            <person name="Ma J."/>
        </authorList>
    </citation>
    <scope>NUCLEOTIDE SEQUENCE [LARGE SCALE GENOMIC DNA]</scope>
    <source>
        <strain evidence="4">CECT 7706</strain>
    </source>
</reference>
<dbReference type="Pfam" id="PF01627">
    <property type="entry name" value="Hpt"/>
    <property type="match status" value="1"/>
</dbReference>
<gene>
    <name evidence="3" type="ORF">QWZ15_05790</name>
</gene>
<evidence type="ECO:0000256" key="1">
    <source>
        <dbReference type="PROSITE-ProRule" id="PRU00110"/>
    </source>
</evidence>
<dbReference type="Proteomes" id="UP001236663">
    <property type="component" value="Unassembled WGS sequence"/>
</dbReference>
<sequence length="121" mass="13772">MENNQGKLYDLINLEEISGGSDDFIVEMIKLFIEQAKSTISGLNSAFDQKDFTEIKNLAHQIKPSIDNLKIEILRPIIRQIEDLAEDQGQADKLSPLIMETNTVLETVLIQLDEELKDRNN</sequence>
<dbReference type="RefSeq" id="WP_163386596.1">
    <property type="nucleotide sequence ID" value="NZ_JAUFQS010000005.1"/>
</dbReference>
<feature type="domain" description="HPt" evidence="2">
    <location>
        <begin position="21"/>
        <end position="119"/>
    </location>
</feature>